<comment type="caution">
    <text evidence="3">The sequence shown here is derived from an EMBL/GenBank/DDBJ whole genome shotgun (WGS) entry which is preliminary data.</text>
</comment>
<evidence type="ECO:0000259" key="2">
    <source>
        <dbReference type="PROSITE" id="PS50206"/>
    </source>
</evidence>
<dbReference type="EMBL" id="QRUU01000013">
    <property type="protein sequence ID" value="RGR98256.1"/>
    <property type="molecule type" value="Genomic_DNA"/>
</dbReference>
<keyword evidence="1" id="KW-0732">Signal</keyword>
<dbReference type="Proteomes" id="UP000285864">
    <property type="component" value="Unassembled WGS sequence"/>
</dbReference>
<dbReference type="SUPFAM" id="SSF52821">
    <property type="entry name" value="Rhodanese/Cell cycle control phosphatase"/>
    <property type="match status" value="1"/>
</dbReference>
<protein>
    <submittedName>
        <fullName evidence="3">Rhodanese-like domain-containing protein</fullName>
    </submittedName>
</protein>
<dbReference type="PANTHER" id="PTHR43031">
    <property type="entry name" value="FAD-DEPENDENT OXIDOREDUCTASE"/>
    <property type="match status" value="1"/>
</dbReference>
<gene>
    <name evidence="3" type="ORF">DWY20_04600</name>
</gene>
<feature type="signal peptide" evidence="1">
    <location>
        <begin position="1"/>
        <end position="25"/>
    </location>
</feature>
<proteinExistence type="predicted"/>
<keyword evidence="4" id="KW-1185">Reference proteome</keyword>
<dbReference type="RefSeq" id="WP_118483535.1">
    <property type="nucleotide sequence ID" value="NZ_QRUU01000013.1"/>
</dbReference>
<feature type="domain" description="Rhodanese" evidence="2">
    <location>
        <begin position="42"/>
        <end position="132"/>
    </location>
</feature>
<dbReference type="InterPro" id="IPR050229">
    <property type="entry name" value="GlpE_sulfurtransferase"/>
</dbReference>
<dbReference type="Pfam" id="PF00581">
    <property type="entry name" value="Rhodanese"/>
    <property type="match status" value="1"/>
</dbReference>
<dbReference type="InterPro" id="IPR001763">
    <property type="entry name" value="Rhodanese-like_dom"/>
</dbReference>
<name>A0A412GU11_9BACT</name>
<dbReference type="CDD" id="cd00158">
    <property type="entry name" value="RHOD"/>
    <property type="match status" value="1"/>
</dbReference>
<dbReference type="PROSITE" id="PS50206">
    <property type="entry name" value="RHODANESE_3"/>
    <property type="match status" value="1"/>
</dbReference>
<dbReference type="AlphaFoldDB" id="A0A412GU11"/>
<feature type="chain" id="PRO_5019434140" evidence="1">
    <location>
        <begin position="26"/>
        <end position="132"/>
    </location>
</feature>
<dbReference type="PROSITE" id="PS51257">
    <property type="entry name" value="PROKAR_LIPOPROTEIN"/>
    <property type="match status" value="1"/>
</dbReference>
<dbReference type="SMART" id="SM00450">
    <property type="entry name" value="RHOD"/>
    <property type="match status" value="1"/>
</dbReference>
<dbReference type="InterPro" id="IPR036873">
    <property type="entry name" value="Rhodanese-like_dom_sf"/>
</dbReference>
<sequence>MIKSIYFMFFVCACLFGLFACSAKAQDKFKNLSSDDFEKLIQDENIQRVDVRTVAEYSQGHIPESLNINVLDDKFSAEADELLDKERPVAVYCKSGRRSRNAARLLTQKGFKVYNLDKGFDNWKESGKDIEL</sequence>
<evidence type="ECO:0000256" key="1">
    <source>
        <dbReference type="SAM" id="SignalP"/>
    </source>
</evidence>
<organism evidence="3 4">
    <name type="scientific">Phocaeicola coprocola</name>
    <dbReference type="NCBI Taxonomy" id="310298"/>
    <lineage>
        <taxon>Bacteria</taxon>
        <taxon>Pseudomonadati</taxon>
        <taxon>Bacteroidota</taxon>
        <taxon>Bacteroidia</taxon>
        <taxon>Bacteroidales</taxon>
        <taxon>Bacteroidaceae</taxon>
        <taxon>Phocaeicola</taxon>
    </lineage>
</organism>
<dbReference type="Gene3D" id="3.40.250.10">
    <property type="entry name" value="Rhodanese-like domain"/>
    <property type="match status" value="1"/>
</dbReference>
<evidence type="ECO:0000313" key="4">
    <source>
        <dbReference type="Proteomes" id="UP000285864"/>
    </source>
</evidence>
<evidence type="ECO:0000313" key="3">
    <source>
        <dbReference type="EMBL" id="RGR98256.1"/>
    </source>
</evidence>
<reference evidence="3 4" key="1">
    <citation type="submission" date="2018-08" db="EMBL/GenBank/DDBJ databases">
        <title>A genome reference for cultivated species of the human gut microbiota.</title>
        <authorList>
            <person name="Zou Y."/>
            <person name="Xue W."/>
            <person name="Luo G."/>
        </authorList>
    </citation>
    <scope>NUCLEOTIDE SEQUENCE [LARGE SCALE GENOMIC DNA]</scope>
    <source>
        <strain evidence="3 4">AF24-2</strain>
    </source>
</reference>
<accession>A0A412GU11</accession>
<dbReference type="PANTHER" id="PTHR43031:SF1">
    <property type="entry name" value="PYRIDINE NUCLEOTIDE-DISULPHIDE OXIDOREDUCTASE"/>
    <property type="match status" value="1"/>
</dbReference>